<comment type="caution">
    <text evidence="2">The sequence shown here is derived from an EMBL/GenBank/DDBJ whole genome shotgun (WGS) entry which is preliminary data.</text>
</comment>
<evidence type="ECO:0000313" key="2">
    <source>
        <dbReference type="EMBL" id="RYC72821.1"/>
    </source>
</evidence>
<dbReference type="Proteomes" id="UP001190925">
    <property type="component" value="Unassembled WGS sequence"/>
</dbReference>
<keyword evidence="1" id="KW-0472">Membrane</keyword>
<evidence type="ECO:0000256" key="1">
    <source>
        <dbReference type="SAM" id="Phobius"/>
    </source>
</evidence>
<feature type="transmembrane region" description="Helical" evidence="1">
    <location>
        <begin position="50"/>
        <end position="74"/>
    </location>
</feature>
<proteinExistence type="predicted"/>
<reference evidence="2 3" key="2">
    <citation type="journal article" date="2020" name="Cell Rep.">
        <title>Acquisition and Adaptation of Ultra-small Parasitic Reduced Genome Bacteria to Mammalian Hosts.</title>
        <authorList>
            <person name="McLean J.S."/>
            <person name="Bor B."/>
            <person name="Kerns K.A."/>
            <person name="Liu Q."/>
            <person name="To T.T."/>
            <person name="Solden L."/>
            <person name="Hendrickson E.L."/>
            <person name="Wrighton K."/>
            <person name="Shi W."/>
            <person name="He X."/>
        </authorList>
    </citation>
    <scope>NUCLEOTIDE SEQUENCE [LARGE SCALE GENOMIC DNA]</scope>
    <source>
        <strain evidence="2 3">TM7_CMJM_G6_1_HOT_870</strain>
    </source>
</reference>
<feature type="transmembrane region" description="Helical" evidence="1">
    <location>
        <begin position="24"/>
        <end position="44"/>
    </location>
</feature>
<dbReference type="EMBL" id="PRLK01000002">
    <property type="protein sequence ID" value="RYC72821.1"/>
    <property type="molecule type" value="Genomic_DNA"/>
</dbReference>
<name>A0ABY0FJ35_9BACT</name>
<dbReference type="RefSeq" id="WP_129718581.1">
    <property type="nucleotide sequence ID" value="NZ_PRLK01000002.1"/>
</dbReference>
<keyword evidence="1" id="KW-1133">Transmembrane helix</keyword>
<accession>A0ABY0FJ35</accession>
<sequence length="90" mass="10368">MNKIIKDVNKYLSANNERVSLQRLYLIFFVIIFVIGTIINYFNHDLAYKVLYLSFIALIIYITNAIIWALGSALKSNFLSKKSSTSSKKK</sequence>
<keyword evidence="1" id="KW-0812">Transmembrane</keyword>
<protein>
    <submittedName>
        <fullName evidence="2">Uncharacterized protein</fullName>
    </submittedName>
</protein>
<gene>
    <name evidence="2" type="ORF">G6CMJM_00156</name>
</gene>
<organism evidence="2 3">
    <name type="scientific">Candidatus Nanogingivalis gingivitcus</name>
    <dbReference type="NCBI Taxonomy" id="2171992"/>
    <lineage>
        <taxon>Bacteria</taxon>
        <taxon>Candidatus Saccharimonadota</taxon>
        <taxon>Candidatus Nanosyncoccalia</taxon>
        <taxon>Candidatus Nanogingivales</taxon>
        <taxon>Candidatus Nanogingivalaceae</taxon>
        <taxon>Candidatus Nanogingivalis</taxon>
    </lineage>
</organism>
<reference evidence="2 3" key="1">
    <citation type="journal article" date="2018" name="bioRxiv">
        <title>Evidence of independent acquisition and adaption of ultra-small bacteria to human hosts across the highly diverse yet reduced genomes of the phylum Saccharibacteria.</title>
        <authorList>
            <person name="McLean J.S."/>
            <person name="Bor B."/>
            <person name="To T.T."/>
            <person name="Liu Q."/>
            <person name="Kearns K.A."/>
            <person name="Solden L.M."/>
            <person name="Wrighton K.C."/>
            <person name="He X."/>
            <person name="Shi W."/>
        </authorList>
    </citation>
    <scope>NUCLEOTIDE SEQUENCE [LARGE SCALE GENOMIC DNA]</scope>
    <source>
        <strain evidence="2 3">TM7_CMJM_G6_1_HOT_870</strain>
    </source>
</reference>
<evidence type="ECO:0000313" key="3">
    <source>
        <dbReference type="Proteomes" id="UP001190925"/>
    </source>
</evidence>
<keyword evidence="3" id="KW-1185">Reference proteome</keyword>